<keyword evidence="7" id="KW-0808">Transferase</keyword>
<dbReference type="InterPro" id="IPR015424">
    <property type="entry name" value="PyrdxlP-dep_Trfase"/>
</dbReference>
<name>A0A395VD95_9FIRM</name>
<protein>
    <submittedName>
        <fullName evidence="7">Aminotransferase class I/II-fold pyridoxal phosphate-dependent enzyme</fullName>
    </submittedName>
</protein>
<dbReference type="Pfam" id="PF00155">
    <property type="entry name" value="Aminotran_1_2"/>
    <property type="match status" value="1"/>
</dbReference>
<dbReference type="Gene3D" id="3.40.640.10">
    <property type="entry name" value="Type I PLP-dependent aspartate aminotransferase-like (Major domain)"/>
    <property type="match status" value="1"/>
</dbReference>
<dbReference type="InterPro" id="IPR015422">
    <property type="entry name" value="PyrdxlP-dep_Trfase_small"/>
</dbReference>
<feature type="domain" description="Cobalamin biosynthesis precorrin-8X methylmutase CobH/CbiC" evidence="6">
    <location>
        <begin position="374"/>
        <end position="569"/>
    </location>
</feature>
<keyword evidence="3" id="KW-0169">Cobalamin biosynthesis</keyword>
<evidence type="ECO:0000313" key="8">
    <source>
        <dbReference type="Proteomes" id="UP000266172"/>
    </source>
</evidence>
<dbReference type="RefSeq" id="WP_118096011.1">
    <property type="nucleotide sequence ID" value="NZ_CAUBGO010000037.1"/>
</dbReference>
<evidence type="ECO:0000259" key="6">
    <source>
        <dbReference type="Pfam" id="PF02570"/>
    </source>
</evidence>
<dbReference type="InterPro" id="IPR004839">
    <property type="entry name" value="Aminotransferase_I/II_large"/>
</dbReference>
<dbReference type="EMBL" id="QRVL01000001">
    <property type="protein sequence ID" value="RGS41786.1"/>
    <property type="molecule type" value="Genomic_DNA"/>
</dbReference>
<sequence length="573" mass="63209">MVQQNIHGGDIYRNQVSLDFSVNVNPFGMPQRVREALEAAVAWCERYPDIRSEALRDAIAGEKGIAPEDIVCGNGASELFPAILRAVHAKKVLLAVPSFYGYEHAAKSVGAEICCHELLEADGYAVTERFLTAIGEDVDAVFLAVPNNPVGTVVEPELLEKIAERCQKNGVTLILDECFVTFTGEEERYSFLKKYRNYPGVVIVRAFTKLYAMPGVRLGYLVCRDIALTEAVRGDLPEWNLSVFAQQAGCVACGQRAYVKHSVTFVCRERDWLREQLLKIGITVFASNANFLMIKDGRPLAKELLKKGILIRDCSNYRGLSGGYYRIAVRRREENERLLAALVQVTGSSVVENGKEDKKPAAVPDGIEYVMPQEIEKRSFSIIEEELQLRGITLPVEEAMVTKRVIHTSADFSYAQTMTYSTGAVETAKWLITEGADIVTDTNMALSGINKRVLARYGGSVHCFMADEDVAREAKERGVTRATVSMERAAKIEKPVIFAIGNAPTALIQLYGMIEEGYRPAFIIGVPVGFVNVEAAKELILQTKIPHIVNRGRKGGSNVAAAICNAILYELGR</sequence>
<dbReference type="Pfam" id="PF02570">
    <property type="entry name" value="CbiC"/>
    <property type="match status" value="1"/>
</dbReference>
<dbReference type="Gene3D" id="3.40.50.10230">
    <property type="entry name" value="Cobalamin biosynthesis CobH/CbiC, precorrin-8X methylmutase"/>
    <property type="match status" value="1"/>
</dbReference>
<organism evidence="7 8">
    <name type="scientific">Roseburia hominis</name>
    <dbReference type="NCBI Taxonomy" id="301301"/>
    <lineage>
        <taxon>Bacteria</taxon>
        <taxon>Bacillati</taxon>
        <taxon>Bacillota</taxon>
        <taxon>Clostridia</taxon>
        <taxon>Lachnospirales</taxon>
        <taxon>Lachnospiraceae</taxon>
        <taxon>Roseburia</taxon>
    </lineage>
</organism>
<feature type="domain" description="Aminotransferase class I/classII large" evidence="5">
    <location>
        <begin position="18"/>
        <end position="342"/>
    </location>
</feature>
<dbReference type="InterPro" id="IPR036588">
    <property type="entry name" value="CobH/CbiC_sf"/>
</dbReference>
<comment type="similarity">
    <text evidence="2">Belongs to the CobH/CbiC family.</text>
</comment>
<evidence type="ECO:0000256" key="2">
    <source>
        <dbReference type="ARBA" id="ARBA00009774"/>
    </source>
</evidence>
<comment type="caution">
    <text evidence="7">The sequence shown here is derived from an EMBL/GenBank/DDBJ whole genome shotgun (WGS) entry which is preliminary data.</text>
</comment>
<dbReference type="Gene3D" id="3.90.1150.10">
    <property type="entry name" value="Aspartate Aminotransferase, domain 1"/>
    <property type="match status" value="1"/>
</dbReference>
<dbReference type="PANTHER" id="PTHR43588">
    <property type="entry name" value="COBALT-PRECORRIN-8 METHYLMUTASE"/>
    <property type="match status" value="1"/>
</dbReference>
<dbReference type="CDD" id="cd00609">
    <property type="entry name" value="AAT_like"/>
    <property type="match status" value="1"/>
</dbReference>
<dbReference type="UniPathway" id="UPA00148"/>
<evidence type="ECO:0000256" key="1">
    <source>
        <dbReference type="ARBA" id="ARBA00004953"/>
    </source>
</evidence>
<dbReference type="GO" id="GO:0008483">
    <property type="term" value="F:transaminase activity"/>
    <property type="evidence" value="ECO:0007669"/>
    <property type="project" value="UniProtKB-KW"/>
</dbReference>
<gene>
    <name evidence="7" type="ORF">DWX93_00090</name>
</gene>
<dbReference type="AlphaFoldDB" id="A0A395VD95"/>
<dbReference type="SUPFAM" id="SSF63965">
    <property type="entry name" value="Precorrin-8X methylmutase CbiC/CobH"/>
    <property type="match status" value="1"/>
</dbReference>
<keyword evidence="4" id="KW-0413">Isomerase</keyword>
<dbReference type="Proteomes" id="UP000266172">
    <property type="component" value="Unassembled WGS sequence"/>
</dbReference>
<accession>A0A395VD95</accession>
<keyword evidence="7" id="KW-0032">Aminotransferase</keyword>
<dbReference type="PANTHER" id="PTHR43588:SF1">
    <property type="entry name" value="COBALT-PRECORRIN-8 METHYLMUTASE"/>
    <property type="match status" value="1"/>
</dbReference>
<dbReference type="SUPFAM" id="SSF53383">
    <property type="entry name" value="PLP-dependent transferases"/>
    <property type="match status" value="1"/>
</dbReference>
<evidence type="ECO:0000256" key="4">
    <source>
        <dbReference type="ARBA" id="ARBA00023235"/>
    </source>
</evidence>
<comment type="pathway">
    <text evidence="1">Cofactor biosynthesis; adenosylcobalamin biosynthesis.</text>
</comment>
<evidence type="ECO:0000256" key="3">
    <source>
        <dbReference type="ARBA" id="ARBA00022573"/>
    </source>
</evidence>
<evidence type="ECO:0000259" key="5">
    <source>
        <dbReference type="Pfam" id="PF00155"/>
    </source>
</evidence>
<proteinExistence type="inferred from homology"/>
<dbReference type="InterPro" id="IPR015421">
    <property type="entry name" value="PyrdxlP-dep_Trfase_major"/>
</dbReference>
<reference evidence="7 8" key="1">
    <citation type="submission" date="2018-08" db="EMBL/GenBank/DDBJ databases">
        <title>A genome reference for cultivated species of the human gut microbiota.</title>
        <authorList>
            <person name="Zou Y."/>
            <person name="Xue W."/>
            <person name="Luo G."/>
        </authorList>
    </citation>
    <scope>NUCLEOTIDE SEQUENCE [LARGE SCALE GENOMIC DNA]</scope>
    <source>
        <strain evidence="7 8">AF22-12AC</strain>
    </source>
</reference>
<dbReference type="GO" id="GO:0030170">
    <property type="term" value="F:pyridoxal phosphate binding"/>
    <property type="evidence" value="ECO:0007669"/>
    <property type="project" value="InterPro"/>
</dbReference>
<evidence type="ECO:0000313" key="7">
    <source>
        <dbReference type="EMBL" id="RGS41786.1"/>
    </source>
</evidence>
<dbReference type="GO" id="GO:0016993">
    <property type="term" value="F:precorrin-8X methylmutase activity"/>
    <property type="evidence" value="ECO:0007669"/>
    <property type="project" value="InterPro"/>
</dbReference>
<dbReference type="InterPro" id="IPR003722">
    <property type="entry name" value="Cbl_synth_CobH/CbiC"/>
</dbReference>
<dbReference type="GO" id="GO:0009236">
    <property type="term" value="P:cobalamin biosynthetic process"/>
    <property type="evidence" value="ECO:0007669"/>
    <property type="project" value="UniProtKB-UniPathway"/>
</dbReference>